<proteinExistence type="predicted"/>
<keyword evidence="1" id="KW-0472">Membrane</keyword>
<reference evidence="2" key="1">
    <citation type="submission" date="2018-10" db="EMBL/GenBank/DDBJ databases">
        <title>Population genomic analysis revealed the cold adaptation of white poplar.</title>
        <authorList>
            <person name="Liu Y.-J."/>
        </authorList>
    </citation>
    <scope>NUCLEOTIDE SEQUENCE [LARGE SCALE GENOMIC DNA]</scope>
    <source>
        <strain evidence="2">PAL-ZL1</strain>
    </source>
</reference>
<evidence type="ECO:0000256" key="1">
    <source>
        <dbReference type="SAM" id="Phobius"/>
    </source>
</evidence>
<comment type="caution">
    <text evidence="2">The sequence shown here is derived from an EMBL/GenBank/DDBJ whole genome shotgun (WGS) entry which is preliminary data.</text>
</comment>
<dbReference type="AlphaFoldDB" id="A0A4U5Q4I6"/>
<name>A0A4U5Q4I6_POPAL</name>
<feature type="transmembrane region" description="Helical" evidence="1">
    <location>
        <begin position="42"/>
        <end position="62"/>
    </location>
</feature>
<protein>
    <submittedName>
        <fullName evidence="2">Uncharacterized protein</fullName>
    </submittedName>
</protein>
<organism evidence="2">
    <name type="scientific">Populus alba</name>
    <name type="common">White poplar</name>
    <dbReference type="NCBI Taxonomy" id="43335"/>
    <lineage>
        <taxon>Eukaryota</taxon>
        <taxon>Viridiplantae</taxon>
        <taxon>Streptophyta</taxon>
        <taxon>Embryophyta</taxon>
        <taxon>Tracheophyta</taxon>
        <taxon>Spermatophyta</taxon>
        <taxon>Magnoliopsida</taxon>
        <taxon>eudicotyledons</taxon>
        <taxon>Gunneridae</taxon>
        <taxon>Pentapetalae</taxon>
        <taxon>rosids</taxon>
        <taxon>fabids</taxon>
        <taxon>Malpighiales</taxon>
        <taxon>Salicaceae</taxon>
        <taxon>Saliceae</taxon>
        <taxon>Populus</taxon>
    </lineage>
</organism>
<dbReference type="EMBL" id="RCHU01000459">
    <property type="protein sequence ID" value="TKS04561.1"/>
    <property type="molecule type" value="Genomic_DNA"/>
</dbReference>
<accession>A0A4U5Q4I6</accession>
<keyword evidence="1" id="KW-1133">Transmembrane helix</keyword>
<gene>
    <name evidence="2" type="ORF">D5086_0000142860</name>
</gene>
<evidence type="ECO:0000313" key="2">
    <source>
        <dbReference type="EMBL" id="TKS04561.1"/>
    </source>
</evidence>
<sequence>MTNGLRFEALKVILVLKKMCCKSLEIVDEIKSFGGNLCIVKLGMIFALVLLKTGFLVAYSGFPWEGMDKWSLIFGVIKWKLCKWQNGINSQGKNCAGTVVMEILSFVNDTVKSKTLKSSVMLDRDESMVAWQKPVGSWLKIKTGEAYKGSPGVAGAVVRRGMLVDVFVWLHGKTWYLRSF</sequence>
<keyword evidence="1" id="KW-0812">Transmembrane</keyword>